<feature type="transmembrane region" description="Helical" evidence="6">
    <location>
        <begin position="507"/>
        <end position="527"/>
    </location>
</feature>
<accession>A0A9P4S9G1</accession>
<comment type="caution">
    <text evidence="7">The sequence shown here is derived from an EMBL/GenBank/DDBJ whole genome shotgun (WGS) entry which is preliminary data.</text>
</comment>
<dbReference type="PANTHER" id="PTHR23507:SF40">
    <property type="entry name" value="TETRACYCLINE-EFFLUX TRANSPORTER"/>
    <property type="match status" value="1"/>
</dbReference>
<dbReference type="Proteomes" id="UP000799429">
    <property type="component" value="Unassembled WGS sequence"/>
</dbReference>
<protein>
    <submittedName>
        <fullName evidence="7">MFS general substrate transporter</fullName>
    </submittedName>
</protein>
<gene>
    <name evidence="7" type="ORF">M501DRAFT_1016654</name>
</gene>
<feature type="transmembrane region" description="Helical" evidence="6">
    <location>
        <begin position="333"/>
        <end position="351"/>
    </location>
</feature>
<dbReference type="PANTHER" id="PTHR23507">
    <property type="entry name" value="ZGC:174356"/>
    <property type="match status" value="1"/>
</dbReference>
<evidence type="ECO:0000256" key="1">
    <source>
        <dbReference type="ARBA" id="ARBA00004141"/>
    </source>
</evidence>
<comment type="subcellular location">
    <subcellularLocation>
        <location evidence="1">Membrane</location>
        <topology evidence="1">Multi-pass membrane protein</topology>
    </subcellularLocation>
</comment>
<feature type="transmembrane region" description="Helical" evidence="6">
    <location>
        <begin position="158"/>
        <end position="176"/>
    </location>
</feature>
<keyword evidence="3 6" id="KW-1133">Transmembrane helix</keyword>
<evidence type="ECO:0000313" key="7">
    <source>
        <dbReference type="EMBL" id="KAF2838561.1"/>
    </source>
</evidence>
<feature type="region of interest" description="Disordered" evidence="5">
    <location>
        <begin position="1"/>
        <end position="37"/>
    </location>
</feature>
<feature type="transmembrane region" description="Helical" evidence="6">
    <location>
        <begin position="45"/>
        <end position="65"/>
    </location>
</feature>
<sequence length="544" mass="58193">MESTSYHPIGQADTLDDDGVELESLGQNEPDELSADAQRARRKPAVIYLLVFFTINSLAFGIVAVPRINLKISLVCRQMISDAGIANVHTLARADEPLIDPSLPVVIGGYNPQCSISEVSSLVALIDSYGHVISGILSAIMCTMLGSLSDRIGRVKIMAGNIVVTILSEAVLVTIAEHPDVFHYYWILLVFAVDGICGSFALVMAMSSAYISDCTAREKRAVYIGRVYSAMFIGIGVGPLISGYITSLAGNDHPLLVFYLCMFMRGLSVLYMLFVPESLAAPISGWKPHLSTLTTAPIHIHTLLNLLARLNPHAWLTRLVPPSPTSPTFRRNVVLLLLINMLIYTAAMGPSEPLILYPQLVFHWRNLETNLFMSTINFSRAAISAFALPLLIRFFTHKSHPPPSSNPSTTPPGPAPLDSRLLSLAILTDLAGYLAYALAPTGVLFTLAGVLSAFGAVGLALTEATLTKHVGGDRVGELMGGLGLLQGLVRIFAPGVCGVLFAWSAGWMPGLVFVCVAAILGFAAAGVRGVKVVEMGQGRGVELS</sequence>
<proteinExistence type="predicted"/>
<dbReference type="InterPro" id="IPR036259">
    <property type="entry name" value="MFS_trans_sf"/>
</dbReference>
<feature type="transmembrane region" description="Helical" evidence="6">
    <location>
        <begin position="478"/>
        <end position="501"/>
    </location>
</feature>
<feature type="transmembrane region" description="Helical" evidence="6">
    <location>
        <begin position="128"/>
        <end position="146"/>
    </location>
</feature>
<dbReference type="OrthoDB" id="3026777at2759"/>
<dbReference type="EMBL" id="MU006096">
    <property type="protein sequence ID" value="KAF2838561.1"/>
    <property type="molecule type" value="Genomic_DNA"/>
</dbReference>
<feature type="transmembrane region" description="Helical" evidence="6">
    <location>
        <begin position="445"/>
        <end position="466"/>
    </location>
</feature>
<feature type="transmembrane region" description="Helical" evidence="6">
    <location>
        <begin position="182"/>
        <end position="206"/>
    </location>
</feature>
<evidence type="ECO:0000256" key="5">
    <source>
        <dbReference type="SAM" id="MobiDB-lite"/>
    </source>
</evidence>
<keyword evidence="8" id="KW-1185">Reference proteome</keyword>
<organism evidence="7 8">
    <name type="scientific">Patellaria atrata CBS 101060</name>
    <dbReference type="NCBI Taxonomy" id="1346257"/>
    <lineage>
        <taxon>Eukaryota</taxon>
        <taxon>Fungi</taxon>
        <taxon>Dikarya</taxon>
        <taxon>Ascomycota</taxon>
        <taxon>Pezizomycotina</taxon>
        <taxon>Dothideomycetes</taxon>
        <taxon>Dothideomycetes incertae sedis</taxon>
        <taxon>Patellariales</taxon>
        <taxon>Patellariaceae</taxon>
        <taxon>Patellaria</taxon>
    </lineage>
</organism>
<keyword evidence="4 6" id="KW-0472">Membrane</keyword>
<evidence type="ECO:0000256" key="4">
    <source>
        <dbReference type="ARBA" id="ARBA00023136"/>
    </source>
</evidence>
<keyword evidence="2 6" id="KW-0812">Transmembrane</keyword>
<dbReference type="Gene3D" id="1.20.1250.20">
    <property type="entry name" value="MFS general substrate transporter like domains"/>
    <property type="match status" value="1"/>
</dbReference>
<name>A0A9P4S9G1_9PEZI</name>
<evidence type="ECO:0000256" key="6">
    <source>
        <dbReference type="SAM" id="Phobius"/>
    </source>
</evidence>
<dbReference type="GO" id="GO:0016020">
    <property type="term" value="C:membrane"/>
    <property type="evidence" value="ECO:0007669"/>
    <property type="project" value="UniProtKB-SubCell"/>
</dbReference>
<evidence type="ECO:0000256" key="3">
    <source>
        <dbReference type="ARBA" id="ARBA00022989"/>
    </source>
</evidence>
<evidence type="ECO:0000313" key="8">
    <source>
        <dbReference type="Proteomes" id="UP000799429"/>
    </source>
</evidence>
<dbReference type="AlphaFoldDB" id="A0A9P4S9G1"/>
<dbReference type="SUPFAM" id="SSF103473">
    <property type="entry name" value="MFS general substrate transporter"/>
    <property type="match status" value="1"/>
</dbReference>
<reference evidence="7" key="1">
    <citation type="journal article" date="2020" name="Stud. Mycol.">
        <title>101 Dothideomycetes genomes: a test case for predicting lifestyles and emergence of pathogens.</title>
        <authorList>
            <person name="Haridas S."/>
            <person name="Albert R."/>
            <person name="Binder M."/>
            <person name="Bloem J."/>
            <person name="Labutti K."/>
            <person name="Salamov A."/>
            <person name="Andreopoulos B."/>
            <person name="Baker S."/>
            <person name="Barry K."/>
            <person name="Bills G."/>
            <person name="Bluhm B."/>
            <person name="Cannon C."/>
            <person name="Castanera R."/>
            <person name="Culley D."/>
            <person name="Daum C."/>
            <person name="Ezra D."/>
            <person name="Gonzalez J."/>
            <person name="Henrissat B."/>
            <person name="Kuo A."/>
            <person name="Liang C."/>
            <person name="Lipzen A."/>
            <person name="Lutzoni F."/>
            <person name="Magnuson J."/>
            <person name="Mondo S."/>
            <person name="Nolan M."/>
            <person name="Ohm R."/>
            <person name="Pangilinan J."/>
            <person name="Park H.-J."/>
            <person name="Ramirez L."/>
            <person name="Alfaro M."/>
            <person name="Sun H."/>
            <person name="Tritt A."/>
            <person name="Yoshinaga Y."/>
            <person name="Zwiers L.-H."/>
            <person name="Turgeon B."/>
            <person name="Goodwin S."/>
            <person name="Spatafora J."/>
            <person name="Crous P."/>
            <person name="Grigoriev I."/>
        </authorList>
    </citation>
    <scope>NUCLEOTIDE SEQUENCE</scope>
    <source>
        <strain evidence="7">CBS 101060</strain>
    </source>
</reference>
<dbReference type="GO" id="GO:0022857">
    <property type="term" value="F:transmembrane transporter activity"/>
    <property type="evidence" value="ECO:0007669"/>
    <property type="project" value="InterPro"/>
</dbReference>
<dbReference type="InterPro" id="IPR011701">
    <property type="entry name" value="MFS"/>
</dbReference>
<feature type="transmembrane region" description="Helical" evidence="6">
    <location>
        <begin position="256"/>
        <end position="274"/>
    </location>
</feature>
<evidence type="ECO:0000256" key="2">
    <source>
        <dbReference type="ARBA" id="ARBA00022692"/>
    </source>
</evidence>
<feature type="transmembrane region" description="Helical" evidence="6">
    <location>
        <begin position="227"/>
        <end position="250"/>
    </location>
</feature>
<dbReference type="Pfam" id="PF07690">
    <property type="entry name" value="MFS_1"/>
    <property type="match status" value="1"/>
</dbReference>